<dbReference type="InterPro" id="IPR021454">
    <property type="entry name" value="DUF3105"/>
</dbReference>
<sequence length="213" mass="22760">MSSKKSTNLSAREAKLAEARKAQQSADRRRSLLLAGAAGLVIVFIAGAVLWAILGERDERAAAGDLGSVKTFDYKGGNHVNGRVDYKESPPVGGEHNGVWLNCGTYDEAVPDEHAVHSLEHGAVWITYDPSLPEADVDKLDDALPDTYTLLSPYEGDMPSKIVLSAWGTQLAVDSADDPRIKGFIKEYRQGPQTPEPGAACTGGVTPETSLVK</sequence>
<protein>
    <submittedName>
        <fullName evidence="3">DUF3105 domain-containing protein</fullName>
    </submittedName>
</protein>
<gene>
    <name evidence="3" type="ORF">N5P18_07805</name>
</gene>
<dbReference type="EMBL" id="CP104874">
    <property type="protein sequence ID" value="WWF06762.1"/>
    <property type="molecule type" value="Genomic_DNA"/>
</dbReference>
<evidence type="ECO:0000256" key="2">
    <source>
        <dbReference type="SAM" id="Phobius"/>
    </source>
</evidence>
<keyword evidence="2" id="KW-0472">Membrane</keyword>
<dbReference type="Pfam" id="PF11303">
    <property type="entry name" value="DUF3105"/>
    <property type="match status" value="1"/>
</dbReference>
<keyword evidence="2" id="KW-1133">Transmembrane helix</keyword>
<accession>A0ABZ2FHD5</accession>
<reference evidence="3 4" key="1">
    <citation type="submission" date="2022-09" db="EMBL/GenBank/DDBJ databases">
        <title>Complete genome sequence of Janibacter terrae strain COS04-44, PCL-degrading bacteria isolated from oil spilled coast.</title>
        <authorList>
            <person name="Park H."/>
            <person name="Kim J.Y."/>
            <person name="An S.H."/>
            <person name="Lee C.M."/>
            <person name="Weon H.-Y."/>
        </authorList>
    </citation>
    <scope>NUCLEOTIDE SEQUENCE [LARGE SCALE GENOMIC DNA]</scope>
    <source>
        <strain evidence="3 4">COS04-44</strain>
    </source>
</reference>
<proteinExistence type="predicted"/>
<keyword evidence="4" id="KW-1185">Reference proteome</keyword>
<evidence type="ECO:0000256" key="1">
    <source>
        <dbReference type="SAM" id="MobiDB-lite"/>
    </source>
</evidence>
<organism evidence="3 4">
    <name type="scientific">Janibacter terrae</name>
    <dbReference type="NCBI Taxonomy" id="103817"/>
    <lineage>
        <taxon>Bacteria</taxon>
        <taxon>Bacillati</taxon>
        <taxon>Actinomycetota</taxon>
        <taxon>Actinomycetes</taxon>
        <taxon>Micrococcales</taxon>
        <taxon>Intrasporangiaceae</taxon>
        <taxon>Janibacter</taxon>
    </lineage>
</organism>
<dbReference type="RefSeq" id="WP_338539204.1">
    <property type="nucleotide sequence ID" value="NZ_CP104874.1"/>
</dbReference>
<feature type="compositionally biased region" description="Basic and acidic residues" evidence="1">
    <location>
        <begin position="12"/>
        <end position="22"/>
    </location>
</feature>
<feature type="region of interest" description="Disordered" evidence="1">
    <location>
        <begin position="189"/>
        <end position="213"/>
    </location>
</feature>
<keyword evidence="2" id="KW-0812">Transmembrane</keyword>
<evidence type="ECO:0000313" key="4">
    <source>
        <dbReference type="Proteomes" id="UP001381003"/>
    </source>
</evidence>
<dbReference type="Proteomes" id="UP001381003">
    <property type="component" value="Chromosome"/>
</dbReference>
<feature type="region of interest" description="Disordered" evidence="1">
    <location>
        <begin position="1"/>
        <end position="22"/>
    </location>
</feature>
<name>A0ABZ2FHD5_9MICO</name>
<evidence type="ECO:0000313" key="3">
    <source>
        <dbReference type="EMBL" id="WWF06762.1"/>
    </source>
</evidence>
<feature type="transmembrane region" description="Helical" evidence="2">
    <location>
        <begin position="32"/>
        <end position="54"/>
    </location>
</feature>